<dbReference type="InterPro" id="IPR029205">
    <property type="entry name" value="Clathrin-bd"/>
</dbReference>
<dbReference type="GeneID" id="127374785"/>
<feature type="region of interest" description="Disordered" evidence="1">
    <location>
        <begin position="482"/>
        <end position="506"/>
    </location>
</feature>
<reference evidence="3" key="2">
    <citation type="submission" date="2025-09" db="UniProtKB">
        <authorList>
            <consortium name="Ensembl"/>
        </authorList>
    </citation>
    <scope>IDENTIFICATION</scope>
</reference>
<feature type="compositionally biased region" description="Acidic residues" evidence="1">
    <location>
        <begin position="342"/>
        <end position="354"/>
    </location>
</feature>
<feature type="region of interest" description="Disordered" evidence="1">
    <location>
        <begin position="640"/>
        <end position="707"/>
    </location>
</feature>
<dbReference type="CTD" id="100004990"/>
<feature type="compositionally biased region" description="Polar residues" evidence="1">
    <location>
        <begin position="356"/>
        <end position="373"/>
    </location>
</feature>
<feature type="compositionally biased region" description="Polar residues" evidence="1">
    <location>
        <begin position="269"/>
        <end position="278"/>
    </location>
</feature>
<feature type="region of interest" description="Disordered" evidence="1">
    <location>
        <begin position="1"/>
        <end position="108"/>
    </location>
</feature>
<organism evidence="3 4">
    <name type="scientific">Dicentrarchus labrax</name>
    <name type="common">European seabass</name>
    <name type="synonym">Morone labrax</name>
    <dbReference type="NCBI Taxonomy" id="13489"/>
    <lineage>
        <taxon>Eukaryota</taxon>
        <taxon>Metazoa</taxon>
        <taxon>Chordata</taxon>
        <taxon>Craniata</taxon>
        <taxon>Vertebrata</taxon>
        <taxon>Euteleostomi</taxon>
        <taxon>Actinopterygii</taxon>
        <taxon>Neopterygii</taxon>
        <taxon>Teleostei</taxon>
        <taxon>Neoteleostei</taxon>
        <taxon>Acanthomorphata</taxon>
        <taxon>Eupercaria</taxon>
        <taxon>Moronidae</taxon>
        <taxon>Dicentrarchus</taxon>
    </lineage>
</organism>
<sequence>MEPDIMPLHASSPPPLDDDGDGEAGSEEDEFGDFGGFSLGVSCSPPGFADSTDSSSSLGQPSSNIKPAAHPFNCSFNNPIKQSQPPSTVNSESGRGQKDVGGQDYNTESRVHLTNGYSERDHHSGTHIASAVGACSPREETGFADFTVFTEQAAHPWCCGFTPLGSTEQWDGTAVGKNSSNRLGEQICDPGQEVIMDSEPRPHSADKAKEKVCTMVKHCEKRDAALVLPSQDHHQPQEAAAALDFPSEEPHSGEEESGKPGDSQRGRTHSFNSLQSMEVQEDGKAEEGIDDQEKSISINPQSFSMYESASEDLASFCEDLSFEGPSLDLEPNVSSLASGDQTDWDQTDDEEEEVGNYSNSDSFVNNSVENLPQSKAEKGFHYCDQSATQETSATSNQSQSGTHTEDNFADFKDCSFEHQRDQGHVQTADEGVQSLGNLPPSDSFADFCSAPMQEDGDGSWAEFKVQRAQEEGGTWTQFREQVSSLQTDGSTQEETDRPGQDGVSRRNSCQASLSCRVQQLLLASFPEGEVPAAEGEEEVLSLGALLHARHLTESEEEEEEEIPELCPGSQWIQQGIWWPPQDLHSAVGLKFQWGGSHTNRTLLRCLGVDTRNIVFIGMKKQPVAVPAFASNLGMLEPTKDSVSAVCSPGHTTVTAQAPPVPRDTTDPSTDSMQEALPSSQLDWSRHGLSSSQDGTSPRRAPHFWGRK</sequence>
<feature type="compositionally biased region" description="Basic and acidic residues" evidence="1">
    <location>
        <begin position="281"/>
        <end position="294"/>
    </location>
</feature>
<protein>
    <recommendedName>
        <fullName evidence="2">Aftiphilin clathrin-binding box domain-containing protein</fullName>
    </recommendedName>
</protein>
<reference evidence="3" key="1">
    <citation type="submission" date="2025-08" db="UniProtKB">
        <authorList>
            <consortium name="Ensembl"/>
        </authorList>
    </citation>
    <scope>IDENTIFICATION</scope>
</reference>
<dbReference type="PANTHER" id="PTHR16156:SF10">
    <property type="entry name" value="AFTIPHILIN-RELATED"/>
    <property type="match status" value="1"/>
</dbReference>
<feature type="region of interest" description="Disordered" evidence="1">
    <location>
        <begin position="228"/>
        <end position="296"/>
    </location>
</feature>
<proteinExistence type="predicted"/>
<dbReference type="GO" id="GO:0032588">
    <property type="term" value="C:trans-Golgi network membrane"/>
    <property type="evidence" value="ECO:0007669"/>
    <property type="project" value="InterPro"/>
</dbReference>
<feature type="compositionally biased region" description="Polar residues" evidence="1">
    <location>
        <begin position="482"/>
        <end position="492"/>
    </location>
</feature>
<feature type="compositionally biased region" description="Polar residues" evidence="1">
    <location>
        <begin position="51"/>
        <end position="65"/>
    </location>
</feature>
<feature type="compositionally biased region" description="Polar residues" evidence="1">
    <location>
        <begin position="666"/>
        <end position="695"/>
    </location>
</feature>
<evidence type="ECO:0000313" key="3">
    <source>
        <dbReference type="Ensembl" id="ENSDLAP00005027936.2"/>
    </source>
</evidence>
<evidence type="ECO:0000313" key="4">
    <source>
        <dbReference type="Proteomes" id="UP000694389"/>
    </source>
</evidence>
<feature type="region of interest" description="Disordered" evidence="1">
    <location>
        <begin position="327"/>
        <end position="408"/>
    </location>
</feature>
<dbReference type="PANTHER" id="PTHR16156">
    <property type="entry name" value="AFTIPHILIN A-RELATED"/>
    <property type="match status" value="1"/>
</dbReference>
<dbReference type="RefSeq" id="XP_051276374.1">
    <property type="nucleotide sequence ID" value="XM_051420414.1"/>
</dbReference>
<feature type="compositionally biased region" description="Polar residues" evidence="1">
    <location>
        <begin position="74"/>
        <end position="94"/>
    </location>
</feature>
<evidence type="ECO:0000259" key="2">
    <source>
        <dbReference type="Pfam" id="PF15045"/>
    </source>
</evidence>
<dbReference type="AlphaFoldDB" id="A0A8C4F4M1"/>
<feature type="compositionally biased region" description="Basic and acidic residues" evidence="1">
    <location>
        <begin position="248"/>
        <end position="265"/>
    </location>
</feature>
<feature type="compositionally biased region" description="Polar residues" evidence="1">
    <location>
        <begin position="385"/>
        <end position="402"/>
    </location>
</feature>
<feature type="domain" description="Aftiphilin clathrin-binding box" evidence="2">
    <location>
        <begin position="576"/>
        <end position="641"/>
    </location>
</feature>
<name>A0A8C4F4M1_DICLA</name>
<dbReference type="GeneTree" id="ENSGT00940000177700"/>
<dbReference type="Proteomes" id="UP000694389">
    <property type="component" value="Unassembled WGS sequence"/>
</dbReference>
<dbReference type="InterPro" id="IPR046359">
    <property type="entry name" value="Aftin-like"/>
</dbReference>
<feature type="compositionally biased region" description="Acidic residues" evidence="1">
    <location>
        <begin position="16"/>
        <end position="32"/>
    </location>
</feature>
<keyword evidence="4" id="KW-1185">Reference proteome</keyword>
<gene>
    <name evidence="3" type="primary">aftphb</name>
</gene>
<dbReference type="Pfam" id="PF15045">
    <property type="entry name" value="Clathrin_bdg"/>
    <property type="match status" value="1"/>
</dbReference>
<dbReference type="GO" id="GO:0030276">
    <property type="term" value="F:clathrin binding"/>
    <property type="evidence" value="ECO:0007669"/>
    <property type="project" value="InterPro"/>
</dbReference>
<dbReference type="Ensembl" id="ENSDLAT00005029790.2">
    <property type="protein sequence ID" value="ENSDLAP00005027936.2"/>
    <property type="gene ID" value="ENSDLAG00005012508.2"/>
</dbReference>
<accession>A0A8C4F4M1</accession>
<evidence type="ECO:0000256" key="1">
    <source>
        <dbReference type="SAM" id="MobiDB-lite"/>
    </source>
</evidence>
<dbReference type="GO" id="GO:0030121">
    <property type="term" value="C:AP-1 adaptor complex"/>
    <property type="evidence" value="ECO:0007669"/>
    <property type="project" value="TreeGrafter"/>
</dbReference>
<feature type="region of interest" description="Disordered" evidence="1">
    <location>
        <begin position="431"/>
        <end position="458"/>
    </location>
</feature>